<protein>
    <submittedName>
        <fullName evidence="2">Uncharacterized protein</fullName>
    </submittedName>
</protein>
<reference evidence="2 3" key="1">
    <citation type="submission" date="2023-09" db="EMBL/GenBank/DDBJ databases">
        <authorList>
            <person name="Wang M."/>
        </authorList>
    </citation>
    <scope>NUCLEOTIDE SEQUENCE [LARGE SCALE GENOMIC DNA]</scope>
    <source>
        <strain evidence="2">GT-2023</strain>
        <tissue evidence="2">Liver</tissue>
    </source>
</reference>
<gene>
    <name evidence="2" type="ORF">QQF64_024504</name>
</gene>
<evidence type="ECO:0000313" key="3">
    <source>
        <dbReference type="Proteomes" id="UP001558613"/>
    </source>
</evidence>
<name>A0ABR3NM12_9TELE</name>
<dbReference type="Proteomes" id="UP001558613">
    <property type="component" value="Unassembled WGS sequence"/>
</dbReference>
<evidence type="ECO:0000313" key="2">
    <source>
        <dbReference type="EMBL" id="KAL1277831.1"/>
    </source>
</evidence>
<sequence>MRTASSYDTRAESLQLIDTLVIPLAAALLIYSGLLITNPLHLLRADGYARKPGVTVSQERKNRRTKRLHLAKVFFISSSASHYTDTSTSIRLHMNITGMSNLQMAI</sequence>
<evidence type="ECO:0000256" key="1">
    <source>
        <dbReference type="SAM" id="Phobius"/>
    </source>
</evidence>
<comment type="caution">
    <text evidence="2">The sequence shown here is derived from an EMBL/GenBank/DDBJ whole genome shotgun (WGS) entry which is preliminary data.</text>
</comment>
<dbReference type="EMBL" id="JAYMGO010000003">
    <property type="protein sequence ID" value="KAL1277831.1"/>
    <property type="molecule type" value="Genomic_DNA"/>
</dbReference>
<proteinExistence type="predicted"/>
<organism evidence="2 3">
    <name type="scientific">Cirrhinus molitorella</name>
    <name type="common">mud carp</name>
    <dbReference type="NCBI Taxonomy" id="172907"/>
    <lineage>
        <taxon>Eukaryota</taxon>
        <taxon>Metazoa</taxon>
        <taxon>Chordata</taxon>
        <taxon>Craniata</taxon>
        <taxon>Vertebrata</taxon>
        <taxon>Euteleostomi</taxon>
        <taxon>Actinopterygii</taxon>
        <taxon>Neopterygii</taxon>
        <taxon>Teleostei</taxon>
        <taxon>Ostariophysi</taxon>
        <taxon>Cypriniformes</taxon>
        <taxon>Cyprinidae</taxon>
        <taxon>Labeoninae</taxon>
        <taxon>Labeonini</taxon>
        <taxon>Cirrhinus</taxon>
    </lineage>
</organism>
<keyword evidence="1" id="KW-1133">Transmembrane helix</keyword>
<accession>A0ABR3NM12</accession>
<keyword evidence="1" id="KW-0812">Transmembrane</keyword>
<keyword evidence="3" id="KW-1185">Reference proteome</keyword>
<feature type="transmembrane region" description="Helical" evidence="1">
    <location>
        <begin position="20"/>
        <end position="43"/>
    </location>
</feature>
<keyword evidence="1" id="KW-0472">Membrane</keyword>